<evidence type="ECO:0000256" key="7">
    <source>
        <dbReference type="ARBA" id="ARBA00033323"/>
    </source>
</evidence>
<dbReference type="InterPro" id="IPR002307">
    <property type="entry name" value="Tyr-tRNA-ligase"/>
</dbReference>
<dbReference type="GO" id="GO:0006437">
    <property type="term" value="P:tyrosyl-tRNA aminoacylation"/>
    <property type="evidence" value="ECO:0007669"/>
    <property type="project" value="InterPro"/>
</dbReference>
<dbReference type="Pfam" id="PF16714">
    <property type="entry name" value="TyrRSs_C"/>
    <property type="match status" value="1"/>
</dbReference>
<dbReference type="Gene3D" id="3.40.50.620">
    <property type="entry name" value="HUPs"/>
    <property type="match status" value="1"/>
</dbReference>
<keyword evidence="13" id="KW-1185">Reference proteome</keyword>
<dbReference type="OrthoDB" id="337870at2759"/>
<dbReference type="HOGENOM" id="CLU_024003_4_0_1"/>
<dbReference type="EC" id="6.1.1.1" evidence="1 9"/>
<evidence type="ECO:0000256" key="8">
    <source>
        <dbReference type="ARBA" id="ARBA00048248"/>
    </source>
</evidence>
<comment type="catalytic activity">
    <reaction evidence="8 9">
        <text>tRNA(Tyr) + L-tyrosine + ATP = L-tyrosyl-tRNA(Tyr) + AMP + diphosphate + H(+)</text>
        <dbReference type="Rhea" id="RHEA:10220"/>
        <dbReference type="Rhea" id="RHEA-COMP:9706"/>
        <dbReference type="Rhea" id="RHEA-COMP:9707"/>
        <dbReference type="ChEBI" id="CHEBI:15378"/>
        <dbReference type="ChEBI" id="CHEBI:30616"/>
        <dbReference type="ChEBI" id="CHEBI:33019"/>
        <dbReference type="ChEBI" id="CHEBI:58315"/>
        <dbReference type="ChEBI" id="CHEBI:78442"/>
        <dbReference type="ChEBI" id="CHEBI:78536"/>
        <dbReference type="ChEBI" id="CHEBI:456215"/>
        <dbReference type="EC" id="6.1.1.1"/>
    </reaction>
</comment>
<feature type="domain" description="Tyrosyl-tRNA synthetase C-terminal" evidence="11">
    <location>
        <begin position="279"/>
        <end position="400"/>
    </location>
</feature>
<dbReference type="FunFam" id="1.10.240.10:FF:000001">
    <property type="entry name" value="Tyrosine--tRNA ligase"/>
    <property type="match status" value="1"/>
</dbReference>
<evidence type="ECO:0000256" key="4">
    <source>
        <dbReference type="ARBA" id="ARBA00022840"/>
    </source>
</evidence>
<dbReference type="InterPro" id="IPR032005">
    <property type="entry name" value="TyrRSs_C"/>
</dbReference>
<evidence type="ECO:0000256" key="10">
    <source>
        <dbReference type="SAM" id="MobiDB-lite"/>
    </source>
</evidence>
<dbReference type="GeneID" id="19326784"/>
<dbReference type="Pfam" id="PF00579">
    <property type="entry name" value="tRNA-synt_1b"/>
    <property type="match status" value="1"/>
</dbReference>
<keyword evidence="6 9" id="KW-0030">Aminoacyl-tRNA synthetase</keyword>
<accession>R8BGH0</accession>
<name>R8BGH0_PHAM7</name>
<proteinExistence type="inferred from homology"/>
<evidence type="ECO:0000313" key="12">
    <source>
        <dbReference type="EMBL" id="EON98317.1"/>
    </source>
</evidence>
<dbReference type="InterPro" id="IPR036986">
    <property type="entry name" value="S4_RNA-bd_sf"/>
</dbReference>
<dbReference type="Gene3D" id="3.10.290.10">
    <property type="entry name" value="RNA-binding S4 domain"/>
    <property type="match status" value="1"/>
</dbReference>
<comment type="similarity">
    <text evidence="9">Belongs to the class-I aminoacyl-tRNA synthetase family.</text>
</comment>
<evidence type="ECO:0000259" key="11">
    <source>
        <dbReference type="Pfam" id="PF16714"/>
    </source>
</evidence>
<gene>
    <name evidence="12" type="ORF">UCRPA7_6157</name>
</gene>
<keyword evidence="5 9" id="KW-0648">Protein biosynthesis</keyword>
<dbReference type="InterPro" id="IPR024088">
    <property type="entry name" value="Tyr-tRNA-ligase_bac-type"/>
</dbReference>
<evidence type="ECO:0000256" key="2">
    <source>
        <dbReference type="ARBA" id="ARBA00022598"/>
    </source>
</evidence>
<dbReference type="InterPro" id="IPR014729">
    <property type="entry name" value="Rossmann-like_a/b/a_fold"/>
</dbReference>
<dbReference type="SUPFAM" id="SSF52374">
    <property type="entry name" value="Nucleotidylyl transferase"/>
    <property type="match status" value="1"/>
</dbReference>
<dbReference type="GO" id="GO:0005524">
    <property type="term" value="F:ATP binding"/>
    <property type="evidence" value="ECO:0007669"/>
    <property type="project" value="UniProtKB-KW"/>
</dbReference>
<dbReference type="GO" id="GO:0005829">
    <property type="term" value="C:cytosol"/>
    <property type="evidence" value="ECO:0007669"/>
    <property type="project" value="TreeGrafter"/>
</dbReference>
<dbReference type="RefSeq" id="XP_007916888.1">
    <property type="nucleotide sequence ID" value="XM_007918697.1"/>
</dbReference>
<dbReference type="AlphaFoldDB" id="R8BGH0"/>
<evidence type="ECO:0000313" key="13">
    <source>
        <dbReference type="Proteomes" id="UP000014074"/>
    </source>
</evidence>
<dbReference type="EMBL" id="KB933222">
    <property type="protein sequence ID" value="EON98317.1"/>
    <property type="molecule type" value="Genomic_DNA"/>
</dbReference>
<dbReference type="eggNOG" id="KOG2623">
    <property type="taxonomic scope" value="Eukaryota"/>
</dbReference>
<dbReference type="GO" id="GO:0005739">
    <property type="term" value="C:mitochondrion"/>
    <property type="evidence" value="ECO:0007669"/>
    <property type="project" value="TreeGrafter"/>
</dbReference>
<sequence>MTMNMTKIHYQLKKVWVNVEAQGRKYGYKKEWAWKRALVNNNAWWNSTPLLEVLKRLGASIRIGPMLSRDTVKRKLTEGDGMSFAEFTYPLMQGWDWWHMFRSRGVQMQIGGSDQYGNIVTGIDTVKICRANEPNPAEKLPETEWDDPVGFTVPLLTDSSGVKFGKSAGNAVWLDKWLTNTFDLYGYFVRRPDADVEKLLKLFTFLPLEEIHAKVEEHNIDPSKRVAQHLLAYEVVSLVHGEEAARDAQEQHRSMYGKRTVTDSGETSEYSAVEGHPTTLNNAPRVDMQLPESLIMGKSIGRILYAAGLASSTSDGHRLAQQKGAHIGGSPGQKPNVNKGMLIGQLDFTPIGLWFPEDTKRFLIDGKMLVLRKGKHNVRIIEMVSDEEWEASGKKYPGQPGTGKIRQLRDQLQSLKEGTYEPNPDDPSEPMIVFPKRKNVQQLEDKIEQLSKSSPQES</sequence>
<evidence type="ECO:0000256" key="5">
    <source>
        <dbReference type="ARBA" id="ARBA00022917"/>
    </source>
</evidence>
<keyword evidence="2 9" id="KW-0436">Ligase</keyword>
<feature type="region of interest" description="Disordered" evidence="10">
    <location>
        <begin position="413"/>
        <end position="433"/>
    </location>
</feature>
<organism evidence="12 13">
    <name type="scientific">Phaeoacremonium minimum (strain UCR-PA7)</name>
    <name type="common">Esca disease fungus</name>
    <name type="synonym">Togninia minima</name>
    <dbReference type="NCBI Taxonomy" id="1286976"/>
    <lineage>
        <taxon>Eukaryota</taxon>
        <taxon>Fungi</taxon>
        <taxon>Dikarya</taxon>
        <taxon>Ascomycota</taxon>
        <taxon>Pezizomycotina</taxon>
        <taxon>Sordariomycetes</taxon>
        <taxon>Sordariomycetidae</taxon>
        <taxon>Togniniales</taxon>
        <taxon>Togniniaceae</taxon>
        <taxon>Phaeoacremonium</taxon>
    </lineage>
</organism>
<dbReference type="Proteomes" id="UP000014074">
    <property type="component" value="Unassembled WGS sequence"/>
</dbReference>
<dbReference type="PANTHER" id="PTHR11766:SF0">
    <property type="entry name" value="TYROSINE--TRNA LIGASE, MITOCHONDRIAL"/>
    <property type="match status" value="1"/>
</dbReference>
<evidence type="ECO:0000256" key="9">
    <source>
        <dbReference type="RuleBase" id="RU361234"/>
    </source>
</evidence>
<dbReference type="PANTHER" id="PTHR11766">
    <property type="entry name" value="TYROSYL-TRNA SYNTHETASE"/>
    <property type="match status" value="1"/>
</dbReference>
<dbReference type="GO" id="GO:0004831">
    <property type="term" value="F:tyrosine-tRNA ligase activity"/>
    <property type="evidence" value="ECO:0007669"/>
    <property type="project" value="UniProtKB-EC"/>
</dbReference>
<keyword evidence="4 9" id="KW-0067">ATP-binding</keyword>
<reference evidence="13" key="1">
    <citation type="journal article" date="2013" name="Genome Announc.">
        <title>Draft genome sequence of the ascomycete Phaeoacremonium aleophilum strain UCR-PA7, a causal agent of the esca disease complex in grapevines.</title>
        <authorList>
            <person name="Blanco-Ulate B."/>
            <person name="Rolshausen P."/>
            <person name="Cantu D."/>
        </authorList>
    </citation>
    <scope>NUCLEOTIDE SEQUENCE [LARGE SCALE GENOMIC DNA]</scope>
    <source>
        <strain evidence="13">UCR-PA7</strain>
    </source>
</reference>
<dbReference type="Gene3D" id="1.10.240.10">
    <property type="entry name" value="Tyrosyl-Transfer RNA Synthetase"/>
    <property type="match status" value="1"/>
</dbReference>
<evidence type="ECO:0000256" key="1">
    <source>
        <dbReference type="ARBA" id="ARBA00013160"/>
    </source>
</evidence>
<dbReference type="KEGG" id="tmn:UCRPA7_6157"/>
<protein>
    <recommendedName>
        <fullName evidence="1 9">Tyrosine--tRNA ligase</fullName>
        <ecNumber evidence="1 9">6.1.1.1</ecNumber>
    </recommendedName>
    <alternativeName>
        <fullName evidence="7 9">Tyrosyl-tRNA synthetase</fullName>
    </alternativeName>
</protein>
<evidence type="ECO:0000256" key="6">
    <source>
        <dbReference type="ARBA" id="ARBA00023146"/>
    </source>
</evidence>
<dbReference type="NCBIfam" id="TIGR00234">
    <property type="entry name" value="tyrS"/>
    <property type="match status" value="1"/>
</dbReference>
<keyword evidence="3 9" id="KW-0547">Nucleotide-binding</keyword>
<feature type="region of interest" description="Disordered" evidence="10">
    <location>
        <begin position="248"/>
        <end position="284"/>
    </location>
</feature>
<dbReference type="PRINTS" id="PR01040">
    <property type="entry name" value="TRNASYNTHTYR"/>
</dbReference>
<dbReference type="InterPro" id="IPR002305">
    <property type="entry name" value="aa-tRNA-synth_Ic"/>
</dbReference>
<evidence type="ECO:0000256" key="3">
    <source>
        <dbReference type="ARBA" id="ARBA00022741"/>
    </source>
</evidence>
<dbReference type="GO" id="GO:0003723">
    <property type="term" value="F:RNA binding"/>
    <property type="evidence" value="ECO:0007669"/>
    <property type="project" value="InterPro"/>
</dbReference>